<keyword evidence="3" id="KW-0804">Transcription</keyword>
<dbReference type="KEGG" id="sof:NCTC11214_01990"/>
<evidence type="ECO:0000256" key="1">
    <source>
        <dbReference type="ARBA" id="ARBA00023015"/>
    </source>
</evidence>
<dbReference type="SMART" id="SM00347">
    <property type="entry name" value="HTH_MARR"/>
    <property type="match status" value="1"/>
</dbReference>
<evidence type="ECO:0000313" key="4">
    <source>
        <dbReference type="EMBL" id="VDZ56146.1"/>
    </source>
</evidence>
<proteinExistence type="predicted"/>
<dbReference type="PANTHER" id="PTHR42756:SF1">
    <property type="entry name" value="TRANSCRIPTIONAL REPRESSOR OF EMRAB OPERON"/>
    <property type="match status" value="1"/>
</dbReference>
<dbReference type="InterPro" id="IPR036390">
    <property type="entry name" value="WH_DNA-bd_sf"/>
</dbReference>
<evidence type="ECO:0000313" key="5">
    <source>
        <dbReference type="Proteomes" id="UP000281391"/>
    </source>
</evidence>
<dbReference type="GO" id="GO:0003700">
    <property type="term" value="F:DNA-binding transcription factor activity"/>
    <property type="evidence" value="ECO:0007669"/>
    <property type="project" value="InterPro"/>
</dbReference>
<gene>
    <name evidence="4" type="primary">badR_2</name>
    <name evidence="4" type="ORF">NCTC11214_01990</name>
</gene>
<reference evidence="4 5" key="1">
    <citation type="submission" date="2018-12" db="EMBL/GenBank/DDBJ databases">
        <authorList>
            <consortium name="Pathogen Informatics"/>
        </authorList>
    </citation>
    <scope>NUCLEOTIDE SEQUENCE [LARGE SCALE GENOMIC DNA]</scope>
    <source>
        <strain evidence="4 5">NCTC11214</strain>
    </source>
</reference>
<dbReference type="Gene3D" id="1.10.10.10">
    <property type="entry name" value="Winged helix-like DNA-binding domain superfamily/Winged helix DNA-binding domain"/>
    <property type="match status" value="1"/>
</dbReference>
<accession>A0A447KQ21</accession>
<sequence length="145" mass="16204">MHDTPETPALGFLLRQAHQHWTQQVDSALDKAGYTDIRPSHSNVFAFTPPEGITVSALTKFAKVRKQSMTQAVEELEKLGYVERRPDPTDRRARLIFLTKRGQGVRPIAIAAGQQVQAQWAKAMGEQDIDALTLLLQKLVSTLQN</sequence>
<evidence type="ECO:0000256" key="2">
    <source>
        <dbReference type="ARBA" id="ARBA00023125"/>
    </source>
</evidence>
<name>A0A447KQ21_SEROD</name>
<keyword evidence="1" id="KW-0805">Transcription regulation</keyword>
<dbReference type="InterPro" id="IPR000835">
    <property type="entry name" value="HTH_MarR-typ"/>
</dbReference>
<dbReference type="Proteomes" id="UP000281391">
    <property type="component" value="Chromosome"/>
</dbReference>
<dbReference type="Pfam" id="PF12802">
    <property type="entry name" value="MarR_2"/>
    <property type="match status" value="1"/>
</dbReference>
<dbReference type="EMBL" id="LR134117">
    <property type="protein sequence ID" value="VDZ56146.1"/>
    <property type="molecule type" value="Genomic_DNA"/>
</dbReference>
<dbReference type="PRINTS" id="PR00598">
    <property type="entry name" value="HTHMARR"/>
</dbReference>
<dbReference type="SUPFAM" id="SSF46785">
    <property type="entry name" value="Winged helix' DNA-binding domain"/>
    <property type="match status" value="1"/>
</dbReference>
<evidence type="ECO:0000256" key="3">
    <source>
        <dbReference type="ARBA" id="ARBA00023163"/>
    </source>
</evidence>
<dbReference type="AlphaFoldDB" id="A0A447KQ21"/>
<dbReference type="PROSITE" id="PS50995">
    <property type="entry name" value="HTH_MARR_2"/>
    <property type="match status" value="1"/>
</dbReference>
<dbReference type="RefSeq" id="WP_004957496.1">
    <property type="nucleotide sequence ID" value="NZ_JAEKCK010000019.1"/>
</dbReference>
<protein>
    <submittedName>
        <fullName evidence="4">Benzoate anaerobic degradation regulator</fullName>
    </submittedName>
</protein>
<organism evidence="4 5">
    <name type="scientific">Serratia odorifera</name>
    <dbReference type="NCBI Taxonomy" id="618"/>
    <lineage>
        <taxon>Bacteria</taxon>
        <taxon>Pseudomonadati</taxon>
        <taxon>Pseudomonadota</taxon>
        <taxon>Gammaproteobacteria</taxon>
        <taxon>Enterobacterales</taxon>
        <taxon>Yersiniaceae</taxon>
        <taxon>Serratia</taxon>
    </lineage>
</organism>
<keyword evidence="2" id="KW-0238">DNA-binding</keyword>
<dbReference type="InterPro" id="IPR036388">
    <property type="entry name" value="WH-like_DNA-bd_sf"/>
</dbReference>
<dbReference type="GO" id="GO:0003677">
    <property type="term" value="F:DNA binding"/>
    <property type="evidence" value="ECO:0007669"/>
    <property type="project" value="UniProtKB-KW"/>
</dbReference>
<dbReference type="PANTHER" id="PTHR42756">
    <property type="entry name" value="TRANSCRIPTIONAL REGULATOR, MARR"/>
    <property type="match status" value="1"/>
</dbReference>